<dbReference type="GO" id="GO:0005737">
    <property type="term" value="C:cytoplasm"/>
    <property type="evidence" value="ECO:0007669"/>
    <property type="project" value="TreeGrafter"/>
</dbReference>
<dbReference type="AlphaFoldDB" id="A0A9P6GU20"/>
<sequence length="239" mass="26775">MAAVNTKLLRFILYTDHSCPFAHRAHIVAKELGLQYDEVIIDLNKPREPWYLKINPRGLVPALDVNGEIITESVTVSQFLADAYPSHLLPPSGSVENSLKRARINFFTDTWTNKAGSYWFKIAMQNSEEEKEKLTQELIGVVNKEIEPLLKDAAPFFGGSSKLTFAEAIVAPFILRMYAFAKHGLIPKSVTDGLNGLPNFSKWAAEVIKHDSVTYIWDEEKTLDLSKKKLASLKAPSKA</sequence>
<dbReference type="EMBL" id="WJXW01000001">
    <property type="protein sequence ID" value="KAF9741406.1"/>
    <property type="molecule type" value="Genomic_DNA"/>
</dbReference>
<dbReference type="InterPro" id="IPR036249">
    <property type="entry name" value="Thioredoxin-like_sf"/>
</dbReference>
<dbReference type="PROSITE" id="PS50405">
    <property type="entry name" value="GST_CTER"/>
    <property type="match status" value="1"/>
</dbReference>
<dbReference type="PANTHER" id="PTHR43968:SF8">
    <property type="entry name" value="S-TRANSFERASE, PUTATIVE (AFU_ORTHOLOGUE AFUA_2G00590)-RELATED"/>
    <property type="match status" value="1"/>
</dbReference>
<evidence type="ECO:0000313" key="4">
    <source>
        <dbReference type="Proteomes" id="UP000756921"/>
    </source>
</evidence>
<dbReference type="CDD" id="cd00299">
    <property type="entry name" value="GST_C_family"/>
    <property type="match status" value="1"/>
</dbReference>
<reference evidence="3" key="1">
    <citation type="journal article" date="2020" name="Mol. Plant Microbe Interact.">
        <title>Genome Sequence of the Biocontrol Agent Coniothyrium minitans strain Conio (IMI 134523).</title>
        <authorList>
            <person name="Patel D."/>
            <person name="Shittu T.A."/>
            <person name="Baroncelli R."/>
            <person name="Muthumeenakshi S."/>
            <person name="Osborne T.H."/>
            <person name="Janganan T.K."/>
            <person name="Sreenivasaprasad S."/>
        </authorList>
    </citation>
    <scope>NUCLEOTIDE SEQUENCE</scope>
    <source>
        <strain evidence="3">Conio</strain>
    </source>
</reference>
<dbReference type="CDD" id="cd00570">
    <property type="entry name" value="GST_N_family"/>
    <property type="match status" value="1"/>
</dbReference>
<dbReference type="InterPro" id="IPR050983">
    <property type="entry name" value="GST_Omega/HSP26"/>
</dbReference>
<dbReference type="Proteomes" id="UP000756921">
    <property type="component" value="Unassembled WGS sequence"/>
</dbReference>
<dbReference type="PROSITE" id="PS50404">
    <property type="entry name" value="GST_NTER"/>
    <property type="match status" value="1"/>
</dbReference>
<dbReference type="Gene3D" id="3.40.30.10">
    <property type="entry name" value="Glutaredoxin"/>
    <property type="match status" value="1"/>
</dbReference>
<dbReference type="InterPro" id="IPR004045">
    <property type="entry name" value="Glutathione_S-Trfase_N"/>
</dbReference>
<accession>A0A9P6GU20</accession>
<dbReference type="Pfam" id="PF13409">
    <property type="entry name" value="GST_N_2"/>
    <property type="match status" value="1"/>
</dbReference>
<dbReference type="SFLD" id="SFLDG00358">
    <property type="entry name" value="Main_(cytGST)"/>
    <property type="match status" value="1"/>
</dbReference>
<dbReference type="InterPro" id="IPR036282">
    <property type="entry name" value="Glutathione-S-Trfase_C_sf"/>
</dbReference>
<name>A0A9P6GU20_9PLEO</name>
<dbReference type="InterPro" id="IPR040079">
    <property type="entry name" value="Glutathione_S-Trfase"/>
</dbReference>
<dbReference type="OrthoDB" id="202840at2759"/>
<dbReference type="SFLD" id="SFLDS00019">
    <property type="entry name" value="Glutathione_Transferase_(cytos"/>
    <property type="match status" value="1"/>
</dbReference>
<gene>
    <name evidence="3" type="ORF">PMIN01_00945</name>
</gene>
<organism evidence="3 4">
    <name type="scientific">Paraphaeosphaeria minitans</name>
    <dbReference type="NCBI Taxonomy" id="565426"/>
    <lineage>
        <taxon>Eukaryota</taxon>
        <taxon>Fungi</taxon>
        <taxon>Dikarya</taxon>
        <taxon>Ascomycota</taxon>
        <taxon>Pezizomycotina</taxon>
        <taxon>Dothideomycetes</taxon>
        <taxon>Pleosporomycetidae</taxon>
        <taxon>Pleosporales</taxon>
        <taxon>Massarineae</taxon>
        <taxon>Didymosphaeriaceae</taxon>
        <taxon>Paraphaeosphaeria</taxon>
    </lineage>
</organism>
<dbReference type="InterPro" id="IPR010987">
    <property type="entry name" value="Glutathione-S-Trfase_C-like"/>
</dbReference>
<feature type="domain" description="GST N-terminal" evidence="1">
    <location>
        <begin position="9"/>
        <end position="88"/>
    </location>
</feature>
<proteinExistence type="predicted"/>
<keyword evidence="4" id="KW-1185">Reference proteome</keyword>
<dbReference type="Gene3D" id="1.20.1050.10">
    <property type="match status" value="1"/>
</dbReference>
<comment type="caution">
    <text evidence="3">The sequence shown here is derived from an EMBL/GenBank/DDBJ whole genome shotgun (WGS) entry which is preliminary data.</text>
</comment>
<dbReference type="SUPFAM" id="SSF52833">
    <property type="entry name" value="Thioredoxin-like"/>
    <property type="match status" value="1"/>
</dbReference>
<evidence type="ECO:0000259" key="2">
    <source>
        <dbReference type="PROSITE" id="PS50405"/>
    </source>
</evidence>
<evidence type="ECO:0000313" key="3">
    <source>
        <dbReference type="EMBL" id="KAF9741406.1"/>
    </source>
</evidence>
<evidence type="ECO:0000259" key="1">
    <source>
        <dbReference type="PROSITE" id="PS50404"/>
    </source>
</evidence>
<feature type="domain" description="GST C-terminal" evidence="2">
    <location>
        <begin position="93"/>
        <end position="230"/>
    </location>
</feature>
<dbReference type="SUPFAM" id="SSF47616">
    <property type="entry name" value="GST C-terminal domain-like"/>
    <property type="match status" value="1"/>
</dbReference>
<protein>
    <submittedName>
        <fullName evidence="3">Glutathione S-transferase domain-containing protein</fullName>
    </submittedName>
</protein>
<dbReference type="PANTHER" id="PTHR43968">
    <property type="match status" value="1"/>
</dbReference>